<reference evidence="1 2" key="1">
    <citation type="submission" date="2023-11" db="EMBL/GenBank/DDBJ databases">
        <title>Halocaridina rubra genome assembly.</title>
        <authorList>
            <person name="Smith C."/>
        </authorList>
    </citation>
    <scope>NUCLEOTIDE SEQUENCE [LARGE SCALE GENOMIC DNA]</scope>
    <source>
        <strain evidence="1">EP-1</strain>
        <tissue evidence="1">Whole</tissue>
    </source>
</reference>
<comment type="caution">
    <text evidence="1">The sequence shown here is derived from an EMBL/GenBank/DDBJ whole genome shotgun (WGS) entry which is preliminary data.</text>
</comment>
<name>A0AAN8X8L2_HALRR</name>
<keyword evidence="2" id="KW-1185">Reference proteome</keyword>
<gene>
    <name evidence="1" type="primary">TMTC1_1</name>
    <name evidence="1" type="ORF">SK128_008855</name>
</gene>
<dbReference type="AlphaFoldDB" id="A0AAN8X8L2"/>
<dbReference type="InterPro" id="IPR052943">
    <property type="entry name" value="TMTC_O-mannosyl-trnsfr"/>
</dbReference>
<dbReference type="SUPFAM" id="SSF48452">
    <property type="entry name" value="TPR-like"/>
    <property type="match status" value="1"/>
</dbReference>
<dbReference type="PANTHER" id="PTHR44809">
    <property type="match status" value="1"/>
</dbReference>
<organism evidence="1 2">
    <name type="scientific">Halocaridina rubra</name>
    <name type="common">Hawaiian red shrimp</name>
    <dbReference type="NCBI Taxonomy" id="373956"/>
    <lineage>
        <taxon>Eukaryota</taxon>
        <taxon>Metazoa</taxon>
        <taxon>Ecdysozoa</taxon>
        <taxon>Arthropoda</taxon>
        <taxon>Crustacea</taxon>
        <taxon>Multicrustacea</taxon>
        <taxon>Malacostraca</taxon>
        <taxon>Eumalacostraca</taxon>
        <taxon>Eucarida</taxon>
        <taxon>Decapoda</taxon>
        <taxon>Pleocyemata</taxon>
        <taxon>Caridea</taxon>
        <taxon>Atyoidea</taxon>
        <taxon>Atyidae</taxon>
        <taxon>Halocaridina</taxon>
    </lineage>
</organism>
<evidence type="ECO:0000313" key="2">
    <source>
        <dbReference type="Proteomes" id="UP001381693"/>
    </source>
</evidence>
<dbReference type="InterPro" id="IPR011990">
    <property type="entry name" value="TPR-like_helical_dom_sf"/>
</dbReference>
<dbReference type="PANTHER" id="PTHR44809:SF1">
    <property type="entry name" value="PROTEIN O-MANNOSYL-TRANSFERASE TMTC1"/>
    <property type="match status" value="1"/>
</dbReference>
<accession>A0AAN8X8L2</accession>
<evidence type="ECO:0000313" key="1">
    <source>
        <dbReference type="EMBL" id="KAK7078587.1"/>
    </source>
</evidence>
<protein>
    <submittedName>
        <fullName evidence="1">Uncharacterized protein</fullName>
    </submittedName>
</protein>
<dbReference type="Proteomes" id="UP001381693">
    <property type="component" value="Unassembled WGS sequence"/>
</dbReference>
<proteinExistence type="predicted"/>
<dbReference type="EMBL" id="JAXCGZ010007753">
    <property type="protein sequence ID" value="KAK7078587.1"/>
    <property type="molecule type" value="Genomic_DNA"/>
</dbReference>
<dbReference type="Gene3D" id="1.25.40.10">
    <property type="entry name" value="Tetratricopeptide repeat domain"/>
    <property type="match status" value="1"/>
</dbReference>
<sequence length="210" mass="24206">MFIHLRIIYENKLWPEYSSAHNNLATLLNDTSKAEEHFRLALKAHPQYAKAYYNLASLKKRQGIVREAMFLLEKSLINDATNKDTVSALAALYMEAARENDAQQLHLTLLRARPYDPVIHVNYAAFLHTIEEEPNNRDALFQLSLLYSYTNRTHEALVIAHRATAAQNCSTPLSSCAHLHAHYADLLKESYRDEEALHETMKEEEKEEKI</sequence>